<dbReference type="KEGG" id="wic:J056_004016"/>
<feature type="domain" description="SH3" evidence="15">
    <location>
        <begin position="276"/>
        <end position="338"/>
    </location>
</feature>
<keyword evidence="17" id="KW-1185">Reference proteome</keyword>
<evidence type="ECO:0000256" key="9">
    <source>
        <dbReference type="ARBA" id="ARBA00023140"/>
    </source>
</evidence>
<protein>
    <recommendedName>
        <fullName evidence="11">Peroxisomal membrane protein PEX13</fullName>
    </recommendedName>
    <alternativeName>
        <fullName evidence="10">Peroxin-13</fullName>
    </alternativeName>
</protein>
<evidence type="ECO:0000256" key="10">
    <source>
        <dbReference type="ARBA" id="ARBA00029693"/>
    </source>
</evidence>
<dbReference type="AlphaFoldDB" id="R9AI53"/>
<dbReference type="PANTHER" id="PTHR19332">
    <property type="entry name" value="PEROXISOMAL MEMBRANE PROTEIN PEX13"/>
    <property type="match status" value="1"/>
</dbReference>
<organism evidence="16 17">
    <name type="scientific">Wallemia ichthyophaga (strain EXF-994 / CBS 113033)</name>
    <dbReference type="NCBI Taxonomy" id="1299270"/>
    <lineage>
        <taxon>Eukaryota</taxon>
        <taxon>Fungi</taxon>
        <taxon>Dikarya</taxon>
        <taxon>Basidiomycota</taxon>
        <taxon>Wallemiomycotina</taxon>
        <taxon>Wallemiomycetes</taxon>
        <taxon>Wallemiales</taxon>
        <taxon>Wallemiaceae</taxon>
        <taxon>Wallemia</taxon>
    </lineage>
</organism>
<accession>R9AI53</accession>
<name>R9AI53_WALI9</name>
<dbReference type="GeneID" id="20376968"/>
<dbReference type="Proteomes" id="UP000014064">
    <property type="component" value="Unassembled WGS sequence"/>
</dbReference>
<keyword evidence="8" id="KW-0472">Membrane</keyword>
<dbReference type="Pfam" id="PF07653">
    <property type="entry name" value="SH3_2"/>
    <property type="match status" value="1"/>
</dbReference>
<dbReference type="RefSeq" id="XP_009267500.1">
    <property type="nucleotide sequence ID" value="XM_009269225.1"/>
</dbReference>
<keyword evidence="7" id="KW-0811">Translocation</keyword>
<evidence type="ECO:0000256" key="5">
    <source>
        <dbReference type="ARBA" id="ARBA00022927"/>
    </source>
</evidence>
<dbReference type="Gene3D" id="2.30.30.40">
    <property type="entry name" value="SH3 Domains"/>
    <property type="match status" value="1"/>
</dbReference>
<feature type="compositionally biased region" description="Polar residues" evidence="14">
    <location>
        <begin position="39"/>
        <end position="52"/>
    </location>
</feature>
<evidence type="ECO:0000256" key="14">
    <source>
        <dbReference type="SAM" id="MobiDB-lite"/>
    </source>
</evidence>
<dbReference type="InterPro" id="IPR035463">
    <property type="entry name" value="Pex13"/>
</dbReference>
<dbReference type="GO" id="GO:1990429">
    <property type="term" value="C:peroxisomal importomer complex"/>
    <property type="evidence" value="ECO:0007669"/>
    <property type="project" value="TreeGrafter"/>
</dbReference>
<dbReference type="SUPFAM" id="SSF50044">
    <property type="entry name" value="SH3-domain"/>
    <property type="match status" value="1"/>
</dbReference>
<dbReference type="InterPro" id="IPR007223">
    <property type="entry name" value="Peroxin-13_N"/>
</dbReference>
<proteinExistence type="inferred from homology"/>
<dbReference type="EMBL" id="KE007229">
    <property type="protein sequence ID" value="EOR01780.1"/>
    <property type="molecule type" value="Genomic_DNA"/>
</dbReference>
<evidence type="ECO:0000256" key="8">
    <source>
        <dbReference type="ARBA" id="ARBA00023136"/>
    </source>
</evidence>
<gene>
    <name evidence="16" type="ORF">J056_004016</name>
</gene>
<dbReference type="PROSITE" id="PS50002">
    <property type="entry name" value="SH3"/>
    <property type="match status" value="1"/>
</dbReference>
<evidence type="ECO:0000313" key="16">
    <source>
        <dbReference type="EMBL" id="EOR01780.1"/>
    </source>
</evidence>
<dbReference type="SMART" id="SM00326">
    <property type="entry name" value="SH3"/>
    <property type="match status" value="1"/>
</dbReference>
<keyword evidence="6" id="KW-1133">Transmembrane helix</keyword>
<dbReference type="OMA" id="EGWFPKK"/>
<keyword evidence="3" id="KW-0813">Transport</keyword>
<dbReference type="InterPro" id="IPR001452">
    <property type="entry name" value="SH3_domain"/>
</dbReference>
<evidence type="ECO:0000256" key="6">
    <source>
        <dbReference type="ARBA" id="ARBA00022989"/>
    </source>
</evidence>
<evidence type="ECO:0000256" key="1">
    <source>
        <dbReference type="ARBA" id="ARBA00006033"/>
    </source>
</evidence>
<evidence type="ECO:0000313" key="17">
    <source>
        <dbReference type="Proteomes" id="UP000014064"/>
    </source>
</evidence>
<keyword evidence="2 13" id="KW-0728">SH3 domain</keyword>
<comment type="similarity">
    <text evidence="1">Belongs to the peroxin-13 family.</text>
</comment>
<keyword evidence="5" id="KW-0653">Protein transport</keyword>
<dbReference type="InterPro" id="IPR036028">
    <property type="entry name" value="SH3-like_dom_sf"/>
</dbReference>
<comment type="subcellular location">
    <subcellularLocation>
        <location evidence="12">Peroxisome membrane</location>
    </subcellularLocation>
</comment>
<dbReference type="Pfam" id="PF04088">
    <property type="entry name" value="Peroxin-13_N"/>
    <property type="match status" value="2"/>
</dbReference>
<evidence type="ECO:0000256" key="13">
    <source>
        <dbReference type="PROSITE-ProRule" id="PRU00192"/>
    </source>
</evidence>
<feature type="region of interest" description="Disordered" evidence="14">
    <location>
        <begin position="1"/>
        <end position="52"/>
    </location>
</feature>
<dbReference type="PANTHER" id="PTHR19332:SF1">
    <property type="entry name" value="PEROXISOMAL MEMBRANE PROTEIN PEX13"/>
    <property type="match status" value="1"/>
</dbReference>
<evidence type="ECO:0000256" key="4">
    <source>
        <dbReference type="ARBA" id="ARBA00022692"/>
    </source>
</evidence>
<evidence type="ECO:0000256" key="3">
    <source>
        <dbReference type="ARBA" id="ARBA00022448"/>
    </source>
</evidence>
<keyword evidence="9" id="KW-0576">Peroxisome</keyword>
<dbReference type="HOGENOM" id="CLU_034386_1_2_1"/>
<dbReference type="eggNOG" id="KOG3875">
    <property type="taxonomic scope" value="Eukaryota"/>
</dbReference>
<dbReference type="GO" id="GO:0005778">
    <property type="term" value="C:peroxisomal membrane"/>
    <property type="evidence" value="ECO:0007669"/>
    <property type="project" value="UniProtKB-SubCell"/>
</dbReference>
<evidence type="ECO:0000256" key="12">
    <source>
        <dbReference type="ARBA" id="ARBA00046271"/>
    </source>
</evidence>
<evidence type="ECO:0000256" key="11">
    <source>
        <dbReference type="ARBA" id="ARBA00034535"/>
    </source>
</evidence>
<evidence type="ECO:0000256" key="7">
    <source>
        <dbReference type="ARBA" id="ARBA00023010"/>
    </source>
</evidence>
<dbReference type="GO" id="GO:0016560">
    <property type="term" value="P:protein import into peroxisome matrix, docking"/>
    <property type="evidence" value="ECO:0007669"/>
    <property type="project" value="InterPro"/>
</dbReference>
<evidence type="ECO:0000259" key="15">
    <source>
        <dbReference type="PROSITE" id="PS50002"/>
    </source>
</evidence>
<sequence>MSTAPPKPWENGNVNTDIQPQPQPQPQDSTQPAIPPRPSNLSNINPMYDNPYNQIQQPFTGGGMNGGIGAGVGSGMYGDSFGGGYGSYGNRFGGPYSRFGNGMAGIGGFGGYNSGYNAGFGGLGYRPMAYGEPNSVGQRMESGTQATFQLLESIVGTFGGFAQMLESTFMATHSSFYAMLGVAEQFGHLKGYLAQILSAFNVLRWIKLMIAKARGRKLPERARDVQNKPKKKPLVIFLLAVIGVPYIMAKLVKMASQSQINQHLLIGSNGERIDPSNLTFVRCKYAYTPPEDRKGTEIEIKVGDIVAVINRSGEWIQGRTRDGRFGWIPNNFVDSIEK</sequence>
<reference evidence="17" key="1">
    <citation type="journal article" date="2013" name="BMC Genomics">
        <title>Genome and transcriptome sequencing of the halophilic fungus Wallemia ichthyophaga: haloadaptations present and absent.</title>
        <authorList>
            <person name="Zajc J."/>
            <person name="Liu Y."/>
            <person name="Dai W."/>
            <person name="Yang Z."/>
            <person name="Hu J."/>
            <person name="Gostincar C."/>
            <person name="Gunde-Cimerman N."/>
        </authorList>
    </citation>
    <scope>NUCLEOTIDE SEQUENCE [LARGE SCALE GENOMIC DNA]</scope>
    <source>
        <strain evidence="17">EXF-994 / CBS 113033</strain>
    </source>
</reference>
<dbReference type="STRING" id="1299270.R9AI53"/>
<dbReference type="OrthoDB" id="10037838at2759"/>
<keyword evidence="4" id="KW-0812">Transmembrane</keyword>
<evidence type="ECO:0000256" key="2">
    <source>
        <dbReference type="ARBA" id="ARBA00022443"/>
    </source>
</evidence>